<protein>
    <submittedName>
        <fullName evidence="3">Similar to PDZD2: PDZ domain-containing protein 2 (Homo sapiens)</fullName>
    </submittedName>
</protein>
<dbReference type="AlphaFoldDB" id="A0A8J2HJN6"/>
<dbReference type="InterPro" id="IPR001478">
    <property type="entry name" value="PDZ"/>
</dbReference>
<feature type="compositionally biased region" description="Low complexity" evidence="1">
    <location>
        <begin position="202"/>
        <end position="213"/>
    </location>
</feature>
<dbReference type="Proteomes" id="UP000786811">
    <property type="component" value="Unassembled WGS sequence"/>
</dbReference>
<accession>A0A8J2HJN6</accession>
<feature type="domain" description="PDZ" evidence="2">
    <location>
        <begin position="455"/>
        <end position="531"/>
    </location>
</feature>
<dbReference type="PROSITE" id="PS50106">
    <property type="entry name" value="PDZ"/>
    <property type="match status" value="1"/>
</dbReference>
<dbReference type="Gene3D" id="2.30.42.10">
    <property type="match status" value="1"/>
</dbReference>
<proteinExistence type="predicted"/>
<evidence type="ECO:0000256" key="1">
    <source>
        <dbReference type="SAM" id="MobiDB-lite"/>
    </source>
</evidence>
<dbReference type="InterPro" id="IPR036034">
    <property type="entry name" value="PDZ_sf"/>
</dbReference>
<gene>
    <name evidence="3" type="ORF">HICCMSTLAB_LOCUS10021</name>
</gene>
<feature type="compositionally biased region" description="Polar residues" evidence="1">
    <location>
        <begin position="130"/>
        <end position="145"/>
    </location>
</feature>
<feature type="region of interest" description="Disordered" evidence="1">
    <location>
        <begin position="374"/>
        <end position="422"/>
    </location>
</feature>
<dbReference type="PANTHER" id="PTHR11324:SF16">
    <property type="entry name" value="PDZ DOMAIN-CONTAINING PROTEIN 2"/>
    <property type="match status" value="1"/>
</dbReference>
<sequence>MVLCDVCESKDLSLWNKSISQRWRKLRRRCSVQEISEHQDESLIQGASRVGVIHGVRSTPTSREASPAPKSRDRCSPKKLLQTSSLRLPGTSKGIADIQNVLRSKLSKINAGIRKRKALSVTEVFPPKDNVSNFYVPSPLSSSTSEKFDTRVSTDHQVHQASLSAYTLNEKLTTLAEASAPNSPRYPAEDDKRTFSYSITANNNNNNSSNSNHNHNHNHSLNKSSNNHDHEDSLLNDSNDSRIYETGVFVDTLRRSNSEHRGTDHHAYENVPFQRCRRSAIYSPTESGPTATNLQRENTPASNRRPADNSYENVRFEKSLSSSTRSRRLSRDDDLDEIHIPRISPRKRSTDFVIGGSVANYSLINGSSIYGNGEHGPSSLGTDKSPGKKSGRRLSSRSVANIAGSSGPGMKTWQGQETDEGLNSDSELEDIQEVEGEESRFCTLPRPGKGTASFTILTARFSKGPGHKGLGFSIVGGTDSPRGNMGIYVKTVFPNGQAADLGTVKEGDEILSINSKPLHGMTHAEAIAEFKAIKTGDVILHVGRRVSRRKKENTTGTATAVAATVAGSSNVVRQAVE</sequence>
<name>A0A8J2HJN6_COTCN</name>
<feature type="region of interest" description="Disordered" evidence="1">
    <location>
        <begin position="198"/>
        <end position="239"/>
    </location>
</feature>
<dbReference type="CDD" id="cd06759">
    <property type="entry name" value="PDZ3_PDZD2-PDZ1_hPro-IL-16-like"/>
    <property type="match status" value="1"/>
</dbReference>
<keyword evidence="4" id="KW-1185">Reference proteome</keyword>
<feature type="region of interest" description="Disordered" evidence="1">
    <location>
        <begin position="282"/>
        <end position="330"/>
    </location>
</feature>
<dbReference type="OrthoDB" id="6022711at2759"/>
<feature type="region of interest" description="Disordered" evidence="1">
    <location>
        <begin position="130"/>
        <end position="153"/>
    </location>
</feature>
<reference evidence="3" key="1">
    <citation type="submission" date="2021-04" db="EMBL/GenBank/DDBJ databases">
        <authorList>
            <person name="Chebbi M.A.C M."/>
        </authorList>
    </citation>
    <scope>NUCLEOTIDE SEQUENCE</scope>
</reference>
<dbReference type="SUPFAM" id="SSF50156">
    <property type="entry name" value="PDZ domain-like"/>
    <property type="match status" value="1"/>
</dbReference>
<comment type="caution">
    <text evidence="3">The sequence shown here is derived from an EMBL/GenBank/DDBJ whole genome shotgun (WGS) entry which is preliminary data.</text>
</comment>
<dbReference type="Pfam" id="PF00595">
    <property type="entry name" value="PDZ"/>
    <property type="match status" value="1"/>
</dbReference>
<dbReference type="SMART" id="SM00228">
    <property type="entry name" value="PDZ"/>
    <property type="match status" value="1"/>
</dbReference>
<feature type="compositionally biased region" description="Polar residues" evidence="1">
    <location>
        <begin position="282"/>
        <end position="302"/>
    </location>
</feature>
<evidence type="ECO:0000313" key="3">
    <source>
        <dbReference type="EMBL" id="CAG5100948.1"/>
    </source>
</evidence>
<evidence type="ECO:0000259" key="2">
    <source>
        <dbReference type="PROSITE" id="PS50106"/>
    </source>
</evidence>
<organism evidence="3 4">
    <name type="scientific">Cotesia congregata</name>
    <name type="common">Parasitoid wasp</name>
    <name type="synonym">Apanteles congregatus</name>
    <dbReference type="NCBI Taxonomy" id="51543"/>
    <lineage>
        <taxon>Eukaryota</taxon>
        <taxon>Metazoa</taxon>
        <taxon>Ecdysozoa</taxon>
        <taxon>Arthropoda</taxon>
        <taxon>Hexapoda</taxon>
        <taxon>Insecta</taxon>
        <taxon>Pterygota</taxon>
        <taxon>Neoptera</taxon>
        <taxon>Endopterygota</taxon>
        <taxon>Hymenoptera</taxon>
        <taxon>Apocrita</taxon>
        <taxon>Ichneumonoidea</taxon>
        <taxon>Braconidae</taxon>
        <taxon>Microgastrinae</taxon>
        <taxon>Cotesia</taxon>
    </lineage>
</organism>
<dbReference type="PANTHER" id="PTHR11324">
    <property type="entry name" value="IL16-RELATED"/>
    <property type="match status" value="1"/>
</dbReference>
<feature type="region of interest" description="Disordered" evidence="1">
    <location>
        <begin position="57"/>
        <end position="77"/>
    </location>
</feature>
<feature type="compositionally biased region" description="Basic and acidic residues" evidence="1">
    <location>
        <begin position="226"/>
        <end position="239"/>
    </location>
</feature>
<evidence type="ECO:0000313" key="4">
    <source>
        <dbReference type="Proteomes" id="UP000786811"/>
    </source>
</evidence>
<dbReference type="EMBL" id="CAJNRD030001122">
    <property type="protein sequence ID" value="CAG5100948.1"/>
    <property type="molecule type" value="Genomic_DNA"/>
</dbReference>